<reference evidence="6 7" key="1">
    <citation type="submission" date="2013-11" db="EMBL/GenBank/DDBJ databases">
        <title>Draft genome of the bovine lungworm Dictyocaulus viviparus.</title>
        <authorList>
            <person name="Mitreva M."/>
        </authorList>
    </citation>
    <scope>NUCLEOTIDE SEQUENCE [LARGE SCALE GENOMIC DNA]</scope>
    <source>
        <strain evidence="6 7">HannoverDv2000</strain>
    </source>
</reference>
<sequence>MQLSHIIPLLKALYERISTRSATNVKPWLLWIQCILSLHASYLSSVKNLETQLGGLLEWMRVRIGHQQKLLELYGKLSMLGEQIERRINRTVIVAPQPLMVFNDDVSDLEDVESGGSDESCVSSDDEQQEWWDENGFGVNNDCRDDEDSDGLFTHLCHFTFQIHIKERKKFFEESGSDSDSNVLMSKVNNDGDNCVVNDDNELEKELSADGDDEENEDEMDIG</sequence>
<comment type="similarity">
    <text evidence="3">Belongs to the UTP5 family.</text>
</comment>
<comment type="subcellular location">
    <subcellularLocation>
        <location evidence="1">Nucleus</location>
    </subcellularLocation>
</comment>
<evidence type="ECO:0000313" key="6">
    <source>
        <dbReference type="EMBL" id="KJH43080.1"/>
    </source>
</evidence>
<evidence type="ECO:0000256" key="4">
    <source>
        <dbReference type="SAM" id="MobiDB-lite"/>
    </source>
</evidence>
<dbReference type="Proteomes" id="UP000053766">
    <property type="component" value="Unassembled WGS sequence"/>
</dbReference>
<feature type="compositionally biased region" description="Acidic residues" evidence="4">
    <location>
        <begin position="199"/>
        <end position="223"/>
    </location>
</feature>
<dbReference type="GO" id="GO:0005730">
    <property type="term" value="C:nucleolus"/>
    <property type="evidence" value="ECO:0007669"/>
    <property type="project" value="TreeGrafter"/>
</dbReference>
<keyword evidence="2" id="KW-0539">Nucleus</keyword>
<name>A0A0D8XEK2_DICVI</name>
<dbReference type="PANTHER" id="PTHR44267:SF1">
    <property type="entry name" value="WD REPEAT-CONTAINING PROTEIN 43"/>
    <property type="match status" value="1"/>
</dbReference>
<feature type="compositionally biased region" description="Low complexity" evidence="4">
    <location>
        <begin position="188"/>
        <end position="198"/>
    </location>
</feature>
<dbReference type="InterPro" id="IPR007148">
    <property type="entry name" value="SSU_processome_Utp12"/>
</dbReference>
<dbReference type="GO" id="GO:0000462">
    <property type="term" value="P:maturation of SSU-rRNA from tricistronic rRNA transcript (SSU-rRNA, 5.8S rRNA, LSU-rRNA)"/>
    <property type="evidence" value="ECO:0007669"/>
    <property type="project" value="TreeGrafter"/>
</dbReference>
<gene>
    <name evidence="6" type="ORF">DICVIV_10923</name>
</gene>
<dbReference type="PANTHER" id="PTHR44267">
    <property type="entry name" value="WD REPEAT-CONTAINING PROTEIN 43"/>
    <property type="match status" value="1"/>
</dbReference>
<evidence type="ECO:0000256" key="1">
    <source>
        <dbReference type="ARBA" id="ARBA00004123"/>
    </source>
</evidence>
<dbReference type="STRING" id="29172.A0A0D8XEK2"/>
<protein>
    <submittedName>
        <fullName evidence="6">NUC189 domain protein</fullName>
    </submittedName>
</protein>
<dbReference type="EMBL" id="KN716595">
    <property type="protein sequence ID" value="KJH43080.1"/>
    <property type="molecule type" value="Genomic_DNA"/>
</dbReference>
<organism evidence="6 7">
    <name type="scientific">Dictyocaulus viviparus</name>
    <name type="common">Bovine lungworm</name>
    <dbReference type="NCBI Taxonomy" id="29172"/>
    <lineage>
        <taxon>Eukaryota</taxon>
        <taxon>Metazoa</taxon>
        <taxon>Ecdysozoa</taxon>
        <taxon>Nematoda</taxon>
        <taxon>Chromadorea</taxon>
        <taxon>Rhabditida</taxon>
        <taxon>Rhabditina</taxon>
        <taxon>Rhabditomorpha</taxon>
        <taxon>Strongyloidea</taxon>
        <taxon>Metastrongylidae</taxon>
        <taxon>Dictyocaulus</taxon>
    </lineage>
</organism>
<evidence type="ECO:0000256" key="2">
    <source>
        <dbReference type="ARBA" id="ARBA00023242"/>
    </source>
</evidence>
<dbReference type="OrthoDB" id="30195at2759"/>
<accession>A0A0D8XEK2</accession>
<dbReference type="Pfam" id="PF04003">
    <property type="entry name" value="Utp12"/>
    <property type="match status" value="1"/>
</dbReference>
<feature type="domain" description="Small-subunit processome Utp12" evidence="5">
    <location>
        <begin position="2"/>
        <end position="80"/>
    </location>
</feature>
<evidence type="ECO:0000313" key="7">
    <source>
        <dbReference type="Proteomes" id="UP000053766"/>
    </source>
</evidence>
<evidence type="ECO:0000256" key="3">
    <source>
        <dbReference type="ARBA" id="ARBA00038335"/>
    </source>
</evidence>
<keyword evidence="7" id="KW-1185">Reference proteome</keyword>
<proteinExistence type="inferred from homology"/>
<dbReference type="InterPro" id="IPR052414">
    <property type="entry name" value="U3_snoRNA-assoc_WDR"/>
</dbReference>
<reference evidence="7" key="2">
    <citation type="journal article" date="2016" name="Sci. Rep.">
        <title>Dictyocaulus viviparus genome, variome and transcriptome elucidate lungworm biology and support future intervention.</title>
        <authorList>
            <person name="McNulty S.N."/>
            <person name="Strube C."/>
            <person name="Rosa B.A."/>
            <person name="Martin J.C."/>
            <person name="Tyagi R."/>
            <person name="Choi Y.J."/>
            <person name="Wang Q."/>
            <person name="Hallsworth Pepin K."/>
            <person name="Zhang X."/>
            <person name="Ozersky P."/>
            <person name="Wilson R.K."/>
            <person name="Sternberg P.W."/>
            <person name="Gasser R.B."/>
            <person name="Mitreva M."/>
        </authorList>
    </citation>
    <scope>NUCLEOTIDE SEQUENCE [LARGE SCALE GENOMIC DNA]</scope>
    <source>
        <strain evidence="7">HannoverDv2000</strain>
    </source>
</reference>
<dbReference type="AlphaFoldDB" id="A0A0D8XEK2"/>
<feature type="region of interest" description="Disordered" evidence="4">
    <location>
        <begin position="175"/>
        <end position="223"/>
    </location>
</feature>
<evidence type="ECO:0000259" key="5">
    <source>
        <dbReference type="Pfam" id="PF04003"/>
    </source>
</evidence>